<evidence type="ECO:0000256" key="2">
    <source>
        <dbReference type="ARBA" id="ARBA00022448"/>
    </source>
</evidence>
<sequence length="132" mass="14622">MKRFIKEFRDFIATGNVIDLAVAVVLGAAVKAVIDRFMEAVVNPLIGAIVGKPNLDSFLTITMRRGQENESIISFGAVLTQVINLVLVGLVLFLCVRTYNRLRRPKEEPTPEPTVSAEVGLLTEIRDALRDR</sequence>
<dbReference type="EMBL" id="CAEZYY010000013">
    <property type="protein sequence ID" value="CAB4753786.1"/>
    <property type="molecule type" value="Genomic_DNA"/>
</dbReference>
<keyword evidence="8" id="KW-0407">Ion channel</keyword>
<dbReference type="EMBL" id="CAFBLR010000084">
    <property type="protein sequence ID" value="CAB4875505.1"/>
    <property type="molecule type" value="Genomic_DNA"/>
</dbReference>
<evidence type="ECO:0000256" key="1">
    <source>
        <dbReference type="ARBA" id="ARBA00004141"/>
    </source>
</evidence>
<dbReference type="PANTHER" id="PTHR30266:SF2">
    <property type="entry name" value="LARGE-CONDUCTANCE MECHANOSENSITIVE CHANNEL"/>
    <property type="match status" value="1"/>
</dbReference>
<comment type="subcellular location">
    <subcellularLocation>
        <location evidence="1">Membrane</location>
        <topology evidence="1">Multi-pass membrane protein</topology>
    </subcellularLocation>
</comment>
<feature type="transmembrane region" description="Helical" evidence="9">
    <location>
        <begin position="72"/>
        <end position="96"/>
    </location>
</feature>
<evidence type="ECO:0000256" key="3">
    <source>
        <dbReference type="ARBA" id="ARBA00022475"/>
    </source>
</evidence>
<proteinExistence type="inferred from homology"/>
<dbReference type="PANTHER" id="PTHR30266">
    <property type="entry name" value="MECHANOSENSITIVE CHANNEL MSCL"/>
    <property type="match status" value="1"/>
</dbReference>
<protein>
    <submittedName>
        <fullName evidence="11">Unannotated protein</fullName>
    </submittedName>
</protein>
<keyword evidence="5 9" id="KW-1133">Transmembrane helix</keyword>
<evidence type="ECO:0000313" key="11">
    <source>
        <dbReference type="EMBL" id="CAB4753786.1"/>
    </source>
</evidence>
<dbReference type="GO" id="GO:0008381">
    <property type="term" value="F:mechanosensitive monoatomic ion channel activity"/>
    <property type="evidence" value="ECO:0007669"/>
    <property type="project" value="InterPro"/>
</dbReference>
<dbReference type="EMBL" id="CAEZXX010000134">
    <property type="protein sequence ID" value="CAB4720681.1"/>
    <property type="molecule type" value="Genomic_DNA"/>
</dbReference>
<dbReference type="InterPro" id="IPR001185">
    <property type="entry name" value="MS_channel"/>
</dbReference>
<evidence type="ECO:0000256" key="5">
    <source>
        <dbReference type="ARBA" id="ARBA00022989"/>
    </source>
</evidence>
<evidence type="ECO:0000256" key="8">
    <source>
        <dbReference type="ARBA" id="ARBA00023303"/>
    </source>
</evidence>
<evidence type="ECO:0000313" key="12">
    <source>
        <dbReference type="EMBL" id="CAB4875505.1"/>
    </source>
</evidence>
<keyword evidence="3" id="KW-1003">Cell membrane</keyword>
<dbReference type="PRINTS" id="PR01264">
    <property type="entry name" value="MECHCHANNEL"/>
</dbReference>
<name>A0A6J6U2T3_9ZZZZ</name>
<dbReference type="Pfam" id="PF01741">
    <property type="entry name" value="MscL"/>
    <property type="match status" value="1"/>
</dbReference>
<keyword evidence="6" id="KW-0406">Ion transport</keyword>
<gene>
    <name evidence="10" type="ORF">UFOPK2602_01713</name>
    <name evidence="11" type="ORF">UFOPK2806_01177</name>
    <name evidence="12" type="ORF">UFOPK3417_00978</name>
    <name evidence="13" type="ORF">UFOPK3954_02409</name>
    <name evidence="14" type="ORF">UFOPK4306_01114</name>
</gene>
<dbReference type="AlphaFoldDB" id="A0A6J6U2T3"/>
<dbReference type="InterPro" id="IPR037673">
    <property type="entry name" value="MSC/AndL"/>
</dbReference>
<evidence type="ECO:0000256" key="4">
    <source>
        <dbReference type="ARBA" id="ARBA00022692"/>
    </source>
</evidence>
<evidence type="ECO:0000313" key="10">
    <source>
        <dbReference type="EMBL" id="CAB4720681.1"/>
    </source>
</evidence>
<organism evidence="11">
    <name type="scientific">freshwater metagenome</name>
    <dbReference type="NCBI Taxonomy" id="449393"/>
    <lineage>
        <taxon>unclassified sequences</taxon>
        <taxon>metagenomes</taxon>
        <taxon>ecological metagenomes</taxon>
    </lineage>
</organism>
<dbReference type="NCBIfam" id="TIGR00220">
    <property type="entry name" value="mscL"/>
    <property type="match status" value="1"/>
</dbReference>
<dbReference type="EMBL" id="CAFBQP010000037">
    <property type="protein sequence ID" value="CAB5062027.1"/>
    <property type="molecule type" value="Genomic_DNA"/>
</dbReference>
<dbReference type="Gene3D" id="1.10.1200.120">
    <property type="entry name" value="Large-conductance mechanosensitive channel, MscL, domain 1"/>
    <property type="match status" value="1"/>
</dbReference>
<dbReference type="InterPro" id="IPR036019">
    <property type="entry name" value="MscL_channel"/>
</dbReference>
<dbReference type="EMBL" id="CAFBON010000367">
    <property type="protein sequence ID" value="CAB5012970.1"/>
    <property type="molecule type" value="Genomic_DNA"/>
</dbReference>
<accession>A0A6J6U2T3</accession>
<keyword evidence="7 9" id="KW-0472">Membrane</keyword>
<feature type="transmembrane region" description="Helical" evidence="9">
    <location>
        <begin position="12"/>
        <end position="34"/>
    </location>
</feature>
<evidence type="ECO:0000256" key="7">
    <source>
        <dbReference type="ARBA" id="ARBA00023136"/>
    </source>
</evidence>
<evidence type="ECO:0000313" key="13">
    <source>
        <dbReference type="EMBL" id="CAB5012970.1"/>
    </source>
</evidence>
<evidence type="ECO:0000256" key="9">
    <source>
        <dbReference type="SAM" id="Phobius"/>
    </source>
</evidence>
<reference evidence="11" key="1">
    <citation type="submission" date="2020-05" db="EMBL/GenBank/DDBJ databases">
        <authorList>
            <person name="Chiriac C."/>
            <person name="Salcher M."/>
            <person name="Ghai R."/>
            <person name="Kavagutti S V."/>
        </authorList>
    </citation>
    <scope>NUCLEOTIDE SEQUENCE</scope>
</reference>
<evidence type="ECO:0000256" key="6">
    <source>
        <dbReference type="ARBA" id="ARBA00023065"/>
    </source>
</evidence>
<keyword evidence="2" id="KW-0813">Transport</keyword>
<dbReference type="HAMAP" id="MF_00115">
    <property type="entry name" value="MscL"/>
    <property type="match status" value="1"/>
</dbReference>
<evidence type="ECO:0000313" key="14">
    <source>
        <dbReference type="EMBL" id="CAB5062027.1"/>
    </source>
</evidence>
<dbReference type="SUPFAM" id="SSF81330">
    <property type="entry name" value="Gated mechanosensitive channel"/>
    <property type="match status" value="1"/>
</dbReference>
<dbReference type="GO" id="GO:0016020">
    <property type="term" value="C:membrane"/>
    <property type="evidence" value="ECO:0007669"/>
    <property type="project" value="UniProtKB-SubCell"/>
</dbReference>
<keyword evidence="4 9" id="KW-0812">Transmembrane</keyword>